<dbReference type="AlphaFoldDB" id="A0A1R3J834"/>
<dbReference type="Proteomes" id="UP000187203">
    <property type="component" value="Unassembled WGS sequence"/>
</dbReference>
<feature type="region of interest" description="Disordered" evidence="1">
    <location>
        <begin position="1"/>
        <end position="30"/>
    </location>
</feature>
<comment type="caution">
    <text evidence="2">The sequence shown here is derived from an EMBL/GenBank/DDBJ whole genome shotgun (WGS) entry which is preliminary data.</text>
</comment>
<evidence type="ECO:0000313" key="2">
    <source>
        <dbReference type="EMBL" id="OMO90946.1"/>
    </source>
</evidence>
<sequence>MAQGQTNPMPSACDEILDGGTSKMCNHNSK</sequence>
<protein>
    <submittedName>
        <fullName evidence="2">Uncharacterized protein</fullName>
    </submittedName>
</protein>
<name>A0A1R3J834_9ROSI</name>
<organism evidence="2 3">
    <name type="scientific">Corchorus olitorius</name>
    <dbReference type="NCBI Taxonomy" id="93759"/>
    <lineage>
        <taxon>Eukaryota</taxon>
        <taxon>Viridiplantae</taxon>
        <taxon>Streptophyta</taxon>
        <taxon>Embryophyta</taxon>
        <taxon>Tracheophyta</taxon>
        <taxon>Spermatophyta</taxon>
        <taxon>Magnoliopsida</taxon>
        <taxon>eudicotyledons</taxon>
        <taxon>Gunneridae</taxon>
        <taxon>Pentapetalae</taxon>
        <taxon>rosids</taxon>
        <taxon>malvids</taxon>
        <taxon>Malvales</taxon>
        <taxon>Malvaceae</taxon>
        <taxon>Grewioideae</taxon>
        <taxon>Apeibeae</taxon>
        <taxon>Corchorus</taxon>
    </lineage>
</organism>
<keyword evidence="3" id="KW-1185">Reference proteome</keyword>
<reference evidence="3" key="1">
    <citation type="submission" date="2013-09" db="EMBL/GenBank/DDBJ databases">
        <title>Corchorus olitorius genome sequencing.</title>
        <authorList>
            <person name="Alam M."/>
            <person name="Haque M.S."/>
            <person name="Islam M.S."/>
            <person name="Emdad E.M."/>
            <person name="Islam M.M."/>
            <person name="Ahmed B."/>
            <person name="Halim A."/>
            <person name="Hossen Q.M.M."/>
            <person name="Hossain M.Z."/>
            <person name="Ahmed R."/>
            <person name="Khan M.M."/>
            <person name="Islam R."/>
            <person name="Rashid M.M."/>
            <person name="Khan S.A."/>
            <person name="Rahman M.S."/>
            <person name="Alam M."/>
            <person name="Yahiya A.S."/>
            <person name="Khan M.S."/>
            <person name="Azam M.S."/>
            <person name="Haque T."/>
            <person name="Lashkar M.Z.H."/>
            <person name="Akhand A.I."/>
            <person name="Morshed G."/>
            <person name="Roy S."/>
            <person name="Uddin K.S."/>
            <person name="Rabeya T."/>
            <person name="Hossain A.S."/>
            <person name="Chowdhury A."/>
            <person name="Snigdha A.R."/>
            <person name="Mortoza M.S."/>
            <person name="Matin S.A."/>
            <person name="Hoque S.M.E."/>
            <person name="Islam M.K."/>
            <person name="Roy D.K."/>
            <person name="Haider R."/>
            <person name="Moosa M.M."/>
            <person name="Elias S.M."/>
            <person name="Hasan A.M."/>
            <person name="Jahan S."/>
            <person name="Shafiuddin M."/>
            <person name="Mahmood N."/>
            <person name="Shommy N.S."/>
        </authorList>
    </citation>
    <scope>NUCLEOTIDE SEQUENCE [LARGE SCALE GENOMIC DNA]</scope>
    <source>
        <strain evidence="3">cv. O-4</strain>
    </source>
</reference>
<evidence type="ECO:0000313" key="3">
    <source>
        <dbReference type="Proteomes" id="UP000187203"/>
    </source>
</evidence>
<evidence type="ECO:0000256" key="1">
    <source>
        <dbReference type="SAM" id="MobiDB-lite"/>
    </source>
</evidence>
<dbReference type="EMBL" id="AWUE01016498">
    <property type="protein sequence ID" value="OMO90946.1"/>
    <property type="molecule type" value="Genomic_DNA"/>
</dbReference>
<proteinExistence type="predicted"/>
<accession>A0A1R3J834</accession>
<gene>
    <name evidence="2" type="ORF">COLO4_18761</name>
</gene>